<dbReference type="GeneID" id="54566098"/>
<evidence type="ECO:0000313" key="1">
    <source>
        <dbReference type="EMBL" id="KAF2166436.1"/>
    </source>
</evidence>
<protein>
    <submittedName>
        <fullName evidence="1">Uncharacterized protein</fullName>
    </submittedName>
</protein>
<name>A0A6A6CLX2_ZASCE</name>
<proteinExistence type="predicted"/>
<dbReference type="RefSeq" id="XP_033667325.1">
    <property type="nucleotide sequence ID" value="XM_033812826.1"/>
</dbReference>
<dbReference type="AlphaFoldDB" id="A0A6A6CLX2"/>
<reference evidence="1" key="1">
    <citation type="journal article" date="2020" name="Stud. Mycol.">
        <title>101 Dothideomycetes genomes: a test case for predicting lifestyles and emergence of pathogens.</title>
        <authorList>
            <person name="Haridas S."/>
            <person name="Albert R."/>
            <person name="Binder M."/>
            <person name="Bloem J."/>
            <person name="Labutti K."/>
            <person name="Salamov A."/>
            <person name="Andreopoulos B."/>
            <person name="Baker S."/>
            <person name="Barry K."/>
            <person name="Bills G."/>
            <person name="Bluhm B."/>
            <person name="Cannon C."/>
            <person name="Castanera R."/>
            <person name="Culley D."/>
            <person name="Daum C."/>
            <person name="Ezra D."/>
            <person name="Gonzalez J."/>
            <person name="Henrissat B."/>
            <person name="Kuo A."/>
            <person name="Liang C."/>
            <person name="Lipzen A."/>
            <person name="Lutzoni F."/>
            <person name="Magnuson J."/>
            <person name="Mondo S."/>
            <person name="Nolan M."/>
            <person name="Ohm R."/>
            <person name="Pangilinan J."/>
            <person name="Park H.-J."/>
            <person name="Ramirez L."/>
            <person name="Alfaro M."/>
            <person name="Sun H."/>
            <person name="Tritt A."/>
            <person name="Yoshinaga Y."/>
            <person name="Zwiers L.-H."/>
            <person name="Turgeon B."/>
            <person name="Goodwin S."/>
            <person name="Spatafora J."/>
            <person name="Crous P."/>
            <person name="Grigoriev I."/>
        </authorList>
    </citation>
    <scope>NUCLEOTIDE SEQUENCE</scope>
    <source>
        <strain evidence="1">ATCC 36951</strain>
    </source>
</reference>
<accession>A0A6A6CLX2</accession>
<organism evidence="1 2">
    <name type="scientific">Zasmidium cellare ATCC 36951</name>
    <dbReference type="NCBI Taxonomy" id="1080233"/>
    <lineage>
        <taxon>Eukaryota</taxon>
        <taxon>Fungi</taxon>
        <taxon>Dikarya</taxon>
        <taxon>Ascomycota</taxon>
        <taxon>Pezizomycotina</taxon>
        <taxon>Dothideomycetes</taxon>
        <taxon>Dothideomycetidae</taxon>
        <taxon>Mycosphaerellales</taxon>
        <taxon>Mycosphaerellaceae</taxon>
        <taxon>Zasmidium</taxon>
    </lineage>
</organism>
<keyword evidence="2" id="KW-1185">Reference proteome</keyword>
<dbReference type="EMBL" id="ML993596">
    <property type="protein sequence ID" value="KAF2166436.1"/>
    <property type="molecule type" value="Genomic_DNA"/>
</dbReference>
<gene>
    <name evidence="1" type="ORF">M409DRAFT_54786</name>
</gene>
<dbReference type="OrthoDB" id="10291382at2759"/>
<sequence length="328" mass="35917">MATITPPTFPHWLHEPARVLLLRCNNIRPANEPTFTTLELQLFLTAANLTTLLLGKVPDSTTWTAPSVVLAADETRLLSDIALEVLNNAIEERVLPDLQFLDHASPKPTMEIAQPGKLVVKAFLSTATPKLDEEVVVHADEAFEETRWVAVVDENPTGNHLERYLAPGKMAITRDLLGRFAGKFQQVVQGGGPALRELVSNTIKTTIKLQQLDLGGENITHTLIVWDRNVPDVLYLIKANAELMAQVRQQELREVQSIVAVPGGEYAVKRYWVAGALVGGSILLDGRYCSRGMVGEGWRVAIEWIQVTKGMRLGGVGVPGQAQAQAQG</sequence>
<evidence type="ECO:0000313" key="2">
    <source>
        <dbReference type="Proteomes" id="UP000799537"/>
    </source>
</evidence>
<dbReference type="Proteomes" id="UP000799537">
    <property type="component" value="Unassembled WGS sequence"/>
</dbReference>